<organism evidence="2 3">
    <name type="scientific">Thermogemmata fonticola</name>
    <dbReference type="NCBI Taxonomy" id="2755323"/>
    <lineage>
        <taxon>Bacteria</taxon>
        <taxon>Pseudomonadati</taxon>
        <taxon>Planctomycetota</taxon>
        <taxon>Planctomycetia</taxon>
        <taxon>Gemmatales</taxon>
        <taxon>Gemmataceae</taxon>
        <taxon>Thermogemmata</taxon>
    </lineage>
</organism>
<keyword evidence="1" id="KW-1133">Transmembrane helix</keyword>
<dbReference type="Proteomes" id="UP000542342">
    <property type="component" value="Unassembled WGS sequence"/>
</dbReference>
<dbReference type="RefSeq" id="WP_194539407.1">
    <property type="nucleotide sequence ID" value="NZ_JACEFB010000015.1"/>
</dbReference>
<feature type="transmembrane region" description="Helical" evidence="1">
    <location>
        <begin position="79"/>
        <end position="99"/>
    </location>
</feature>
<keyword evidence="3" id="KW-1185">Reference proteome</keyword>
<protein>
    <submittedName>
        <fullName evidence="2">Uncharacterized protein</fullName>
    </submittedName>
</protein>
<evidence type="ECO:0000313" key="2">
    <source>
        <dbReference type="EMBL" id="MBA2227543.1"/>
    </source>
</evidence>
<keyword evidence="1" id="KW-0812">Transmembrane</keyword>
<proteinExistence type="predicted"/>
<comment type="caution">
    <text evidence="2">The sequence shown here is derived from an EMBL/GenBank/DDBJ whole genome shotgun (WGS) entry which is preliminary data.</text>
</comment>
<sequence>MADSTWEAPLQIYWTSHRGRRCGFGGLTPVSPGFILEGGGQVEFEGNTSAERGSSMMDFFYYGLIEPFFLTWLGERRSVVAFGAAAVLFLAALVLWYVYEVWWPWGIVMATFCALIALLGINEE</sequence>
<reference evidence="2 3" key="1">
    <citation type="submission" date="2020-07" db="EMBL/GenBank/DDBJ databases">
        <title>Thermogemmata thermophila gen. nov., sp. nov., a novel moderate thermophilic planctomycete from a Kamchatka hot spring.</title>
        <authorList>
            <person name="Elcheninov A.G."/>
            <person name="Podosokorskaya O.A."/>
            <person name="Kovaleva O.L."/>
            <person name="Novikov A."/>
            <person name="Bonch-Osmolovskaya E.A."/>
            <person name="Toshchakov S.V."/>
            <person name="Kublanov I.V."/>
        </authorList>
    </citation>
    <scope>NUCLEOTIDE SEQUENCE [LARGE SCALE GENOMIC DNA]</scope>
    <source>
        <strain evidence="2 3">2918</strain>
    </source>
</reference>
<dbReference type="AlphaFoldDB" id="A0A7V9AD13"/>
<name>A0A7V9AD13_9BACT</name>
<keyword evidence="1" id="KW-0472">Membrane</keyword>
<gene>
    <name evidence="2" type="ORF">H0921_15390</name>
</gene>
<evidence type="ECO:0000313" key="3">
    <source>
        <dbReference type="Proteomes" id="UP000542342"/>
    </source>
</evidence>
<dbReference type="EMBL" id="JACEFB010000015">
    <property type="protein sequence ID" value="MBA2227543.1"/>
    <property type="molecule type" value="Genomic_DNA"/>
</dbReference>
<accession>A0A7V9AD13</accession>
<evidence type="ECO:0000256" key="1">
    <source>
        <dbReference type="SAM" id="Phobius"/>
    </source>
</evidence>
<feature type="transmembrane region" description="Helical" evidence="1">
    <location>
        <begin position="105"/>
        <end position="121"/>
    </location>
</feature>